<dbReference type="EMBL" id="LAYC01000001">
    <property type="protein sequence ID" value="KYK61471.1"/>
    <property type="molecule type" value="Genomic_DNA"/>
</dbReference>
<dbReference type="GeneID" id="63715256"/>
<dbReference type="Proteomes" id="UP000076580">
    <property type="component" value="Chromosome 01"/>
</dbReference>
<proteinExistence type="predicted"/>
<organism evidence="1 2">
    <name type="scientific">Drechmeria coniospora</name>
    <name type="common">Nematophagous fungus</name>
    <name type="synonym">Meria coniospora</name>
    <dbReference type="NCBI Taxonomy" id="98403"/>
    <lineage>
        <taxon>Eukaryota</taxon>
        <taxon>Fungi</taxon>
        <taxon>Dikarya</taxon>
        <taxon>Ascomycota</taxon>
        <taxon>Pezizomycotina</taxon>
        <taxon>Sordariomycetes</taxon>
        <taxon>Hypocreomycetidae</taxon>
        <taxon>Hypocreales</taxon>
        <taxon>Ophiocordycipitaceae</taxon>
        <taxon>Drechmeria</taxon>
    </lineage>
</organism>
<keyword evidence="2" id="KW-1185">Reference proteome</keyword>
<gene>
    <name evidence="1" type="ORF">DCS_02613</name>
</gene>
<dbReference type="InParanoid" id="A0A151GWM8"/>
<evidence type="ECO:0000313" key="2">
    <source>
        <dbReference type="Proteomes" id="UP000076580"/>
    </source>
</evidence>
<dbReference type="AlphaFoldDB" id="A0A151GWM8"/>
<protein>
    <submittedName>
        <fullName evidence="1">Uncharacterized protein</fullName>
    </submittedName>
</protein>
<name>A0A151GWM8_DRECN</name>
<sequence>MNGNMLSQVITGTVAQTLRGAQGDETILELHGCAERICERNYHGVQLGRATIVAALVENFHASAEANCRNLAQSGMDSCRRAADAGQPAGYECNRESGET</sequence>
<reference evidence="1 2" key="1">
    <citation type="journal article" date="2016" name="Sci. Rep.">
        <title>Insights into Adaptations to a Near-Obligate Nematode Endoparasitic Lifestyle from the Finished Genome of Drechmeria coniospora.</title>
        <authorList>
            <person name="Zhang L."/>
            <person name="Zhou Z."/>
            <person name="Guo Q."/>
            <person name="Fokkens L."/>
            <person name="Miskei M."/>
            <person name="Pocsi I."/>
            <person name="Zhang W."/>
            <person name="Chen M."/>
            <person name="Wang L."/>
            <person name="Sun Y."/>
            <person name="Donzelli B.G."/>
            <person name="Gibson D.M."/>
            <person name="Nelson D.R."/>
            <person name="Luo J.G."/>
            <person name="Rep M."/>
            <person name="Liu H."/>
            <person name="Yang S."/>
            <person name="Wang J."/>
            <person name="Krasnoff S.B."/>
            <person name="Xu Y."/>
            <person name="Molnar I."/>
            <person name="Lin M."/>
        </authorList>
    </citation>
    <scope>NUCLEOTIDE SEQUENCE [LARGE SCALE GENOMIC DNA]</scope>
    <source>
        <strain evidence="1 2">ARSEF 6962</strain>
    </source>
</reference>
<comment type="caution">
    <text evidence="1">The sequence shown here is derived from an EMBL/GenBank/DDBJ whole genome shotgun (WGS) entry which is preliminary data.</text>
</comment>
<accession>A0A151GWM8</accession>
<dbReference type="RefSeq" id="XP_040660823.1">
    <property type="nucleotide sequence ID" value="XM_040799940.1"/>
</dbReference>
<evidence type="ECO:0000313" key="1">
    <source>
        <dbReference type="EMBL" id="KYK61471.1"/>
    </source>
</evidence>